<dbReference type="PANTHER" id="PTHR41677:SF1">
    <property type="entry name" value="FE2OG DIOXYGENASE DOMAIN-CONTAINING PROTEIN"/>
    <property type="match status" value="1"/>
</dbReference>
<dbReference type="PANTHER" id="PTHR41677">
    <property type="entry name" value="YALI0B19030P"/>
    <property type="match status" value="1"/>
</dbReference>
<dbReference type="OrthoDB" id="10256055at2759"/>
<feature type="region of interest" description="Disordered" evidence="1">
    <location>
        <begin position="1"/>
        <end position="20"/>
    </location>
</feature>
<proteinExistence type="predicted"/>
<evidence type="ECO:0000313" key="3">
    <source>
        <dbReference type="Proteomes" id="UP001153618"/>
    </source>
</evidence>
<dbReference type="AlphaFoldDB" id="A0A9W4IFD3"/>
<evidence type="ECO:0008006" key="4">
    <source>
        <dbReference type="Google" id="ProtNLM"/>
    </source>
</evidence>
<accession>A0A9W4IFD3</accession>
<name>A0A9W4IFD3_PENOL</name>
<dbReference type="Proteomes" id="UP001153618">
    <property type="component" value="Unassembled WGS sequence"/>
</dbReference>
<gene>
    <name evidence="2" type="ORF">POLS_LOCUS9261</name>
</gene>
<organism evidence="2 3">
    <name type="scientific">Penicillium olsonii</name>
    <dbReference type="NCBI Taxonomy" id="99116"/>
    <lineage>
        <taxon>Eukaryota</taxon>
        <taxon>Fungi</taxon>
        <taxon>Dikarya</taxon>
        <taxon>Ascomycota</taxon>
        <taxon>Pezizomycotina</taxon>
        <taxon>Eurotiomycetes</taxon>
        <taxon>Eurotiomycetidae</taxon>
        <taxon>Eurotiales</taxon>
        <taxon>Aspergillaceae</taxon>
        <taxon>Penicillium</taxon>
    </lineage>
</organism>
<sequence>MVIWADGSPSPTTPEGHTGSGELQLGILIFDRYKYPRNSLEMAPSASFIDVEPPVVIGPSTKKATRPSNQLPQSLIQGAKVAKKQNFDPAKHMNFQPPKSIYTMKQIGLEGHGISPNAATEPFPLFTQEAIAQMRAEIFDEKVLAECQYSSTFNKNMVRGMGAARAPFTYDAWKSPEVLARISEVAGIELVPSIDFEIANINISIRDENAVEQIVPVVSDEDLPAVSWHYDSFPFVCVTMLSDCTGMVGGETALRTPSGEIMKVRGPAMGTAVVMQGRYIEHQALKALGGRERISMVTCFRPKSPLVKDETVLVGVRGISEISELYTQYTEYRLEILEERIRHQLKKVREGGIAKKRFNVPEIQSFLGKQKLFLESMIKEIEEVE</sequence>
<reference evidence="2" key="1">
    <citation type="submission" date="2021-07" db="EMBL/GenBank/DDBJ databases">
        <authorList>
            <person name="Branca A.L. A."/>
        </authorList>
    </citation>
    <scope>NUCLEOTIDE SEQUENCE</scope>
</reference>
<protein>
    <recommendedName>
        <fullName evidence="4">Fe2OG dioxygenase domain-containing protein</fullName>
    </recommendedName>
</protein>
<keyword evidence="3" id="KW-1185">Reference proteome</keyword>
<evidence type="ECO:0000256" key="1">
    <source>
        <dbReference type="SAM" id="MobiDB-lite"/>
    </source>
</evidence>
<evidence type="ECO:0000313" key="2">
    <source>
        <dbReference type="EMBL" id="CAG8272154.1"/>
    </source>
</evidence>
<dbReference type="EMBL" id="CAJVOS010000088">
    <property type="protein sequence ID" value="CAG8272154.1"/>
    <property type="molecule type" value="Genomic_DNA"/>
</dbReference>
<comment type="caution">
    <text evidence="2">The sequence shown here is derived from an EMBL/GenBank/DDBJ whole genome shotgun (WGS) entry which is preliminary data.</text>
</comment>